<dbReference type="AlphaFoldDB" id="A0A370G8N4"/>
<accession>A0A370G8N4</accession>
<comment type="similarity">
    <text evidence="1">Belongs to the N-acylglucosamine 2-epimerase family.</text>
</comment>
<evidence type="ECO:0000313" key="4">
    <source>
        <dbReference type="EMBL" id="RDI38884.1"/>
    </source>
</evidence>
<dbReference type="Gene3D" id="1.50.10.10">
    <property type="match status" value="1"/>
</dbReference>
<dbReference type="RefSeq" id="WP_114726995.1">
    <property type="nucleotide sequence ID" value="NZ_BJMI01000002.1"/>
</dbReference>
<dbReference type="InterPro" id="IPR012341">
    <property type="entry name" value="6hp_glycosidase-like_sf"/>
</dbReference>
<evidence type="ECO:0000256" key="2">
    <source>
        <dbReference type="ARBA" id="ARBA00023235"/>
    </source>
</evidence>
<name>A0A370G8N4_GLULI</name>
<dbReference type="EMBL" id="QQAW01000003">
    <property type="protein sequence ID" value="RDI38884.1"/>
    <property type="molecule type" value="Genomic_DNA"/>
</dbReference>
<keyword evidence="2 4" id="KW-0413">Isomerase</keyword>
<sequence>MPSSPESPSLFSLQRGWSDWLSGQALPLWSDAGFDARRSLYHERLAWDATPVSMAQLRLMVQARQVATYCRAALDGLYDASAQAIRCLDEVEHLYRRSDGMPGWVFSLAPDGKPADRMRDLYAHAFILFAYAWAFNLTGNERYRRVARETVEEMHMIFAAKNGGFRDTVPATDSWRRQNPHMHLLEAYLALFETMGDEFYLVHAKTLVNLATTRFIDPRTDMLFEFFDDEWVPREASGSNRIEPGHLFEWAWLLREYSRLAGCTGDEAVRIAAVADRLFVVGTSAGCDPETGIACDAMTEEGVIFEHSTRIWPQTELMRLLHQRRVLNSQDDAALLTRISGAFFERYAPRHLSGGWIDRLDAALAPLVDYMPASSLYHIYGAGRELAS</sequence>
<dbReference type="Proteomes" id="UP000562982">
    <property type="component" value="Unassembled WGS sequence"/>
</dbReference>
<protein>
    <submittedName>
        <fullName evidence="4">Mannose-6-phosphate isomerase</fullName>
    </submittedName>
</protein>
<reference evidence="4 5" key="1">
    <citation type="submission" date="2018-07" db="EMBL/GenBank/DDBJ databases">
        <title>Genomic Encyclopedia of Type Strains, Phase IV (KMG-IV): sequencing the most valuable type-strain genomes for metagenomic binning, comparative biology and taxonomic classification.</title>
        <authorList>
            <person name="Goeker M."/>
        </authorList>
    </citation>
    <scope>NUCLEOTIDE SEQUENCE [LARGE SCALE GENOMIC DNA]</scope>
    <source>
        <strain evidence="4 5">DSM 5603</strain>
    </source>
</reference>
<dbReference type="PANTHER" id="PTHR15108">
    <property type="entry name" value="N-ACYLGLUCOSAMINE-2-EPIMERASE"/>
    <property type="match status" value="1"/>
</dbReference>
<keyword evidence="5" id="KW-1185">Reference proteome</keyword>
<reference evidence="3 6" key="2">
    <citation type="submission" date="2020-04" db="EMBL/GenBank/DDBJ databases">
        <title>Description of novel Gluconacetobacter.</title>
        <authorList>
            <person name="Sombolestani A."/>
        </authorList>
    </citation>
    <scope>NUCLEOTIDE SEQUENCE [LARGE SCALE GENOMIC DNA]</scope>
    <source>
        <strain evidence="3 6">LMG 1382</strain>
    </source>
</reference>
<dbReference type="SUPFAM" id="SSF48208">
    <property type="entry name" value="Six-hairpin glycosidases"/>
    <property type="match status" value="1"/>
</dbReference>
<dbReference type="EMBL" id="JABEQI010000003">
    <property type="protein sequence ID" value="MBB2186343.1"/>
    <property type="molecule type" value="Genomic_DNA"/>
</dbReference>
<dbReference type="OrthoDB" id="9806359at2"/>
<comment type="caution">
    <text evidence="4">The sequence shown here is derived from an EMBL/GenBank/DDBJ whole genome shotgun (WGS) entry which is preliminary data.</text>
</comment>
<evidence type="ECO:0000313" key="6">
    <source>
        <dbReference type="Proteomes" id="UP000562982"/>
    </source>
</evidence>
<dbReference type="Pfam" id="PF07221">
    <property type="entry name" value="GlcNAc_2-epim"/>
    <property type="match status" value="1"/>
</dbReference>
<organism evidence="4 5">
    <name type="scientific">Gluconacetobacter liquefaciens</name>
    <name type="common">Acetobacter liquefaciens</name>
    <dbReference type="NCBI Taxonomy" id="89584"/>
    <lineage>
        <taxon>Bacteria</taxon>
        <taxon>Pseudomonadati</taxon>
        <taxon>Pseudomonadota</taxon>
        <taxon>Alphaproteobacteria</taxon>
        <taxon>Acetobacterales</taxon>
        <taxon>Acetobacteraceae</taxon>
        <taxon>Gluconacetobacter</taxon>
    </lineage>
</organism>
<dbReference type="Proteomes" id="UP000254958">
    <property type="component" value="Unassembled WGS sequence"/>
</dbReference>
<dbReference type="InterPro" id="IPR010819">
    <property type="entry name" value="AGE/CE"/>
</dbReference>
<dbReference type="GO" id="GO:0005975">
    <property type="term" value="P:carbohydrate metabolic process"/>
    <property type="evidence" value="ECO:0007669"/>
    <property type="project" value="InterPro"/>
</dbReference>
<dbReference type="InterPro" id="IPR008928">
    <property type="entry name" value="6-hairpin_glycosidase_sf"/>
</dbReference>
<gene>
    <name evidence="4" type="ORF">C7453_103345</name>
    <name evidence="3" type="ORF">HLH32_08075</name>
</gene>
<proteinExistence type="inferred from homology"/>
<dbReference type="GO" id="GO:0016853">
    <property type="term" value="F:isomerase activity"/>
    <property type="evidence" value="ECO:0007669"/>
    <property type="project" value="UniProtKB-KW"/>
</dbReference>
<evidence type="ECO:0000313" key="5">
    <source>
        <dbReference type="Proteomes" id="UP000254958"/>
    </source>
</evidence>
<evidence type="ECO:0000313" key="3">
    <source>
        <dbReference type="EMBL" id="MBB2186343.1"/>
    </source>
</evidence>
<evidence type="ECO:0000256" key="1">
    <source>
        <dbReference type="ARBA" id="ARBA00008558"/>
    </source>
</evidence>